<dbReference type="InterPro" id="IPR050570">
    <property type="entry name" value="Cell_wall_metabolism_enzyme"/>
</dbReference>
<dbReference type="InterPro" id="IPR011055">
    <property type="entry name" value="Dup_hybrid_motif"/>
</dbReference>
<keyword evidence="1" id="KW-0732">Signal</keyword>
<evidence type="ECO:0000256" key="2">
    <source>
        <dbReference type="SAM" id="Coils"/>
    </source>
</evidence>
<feature type="coiled-coil region" evidence="2">
    <location>
        <begin position="174"/>
        <end position="243"/>
    </location>
</feature>
<evidence type="ECO:0000256" key="1">
    <source>
        <dbReference type="ARBA" id="ARBA00022729"/>
    </source>
</evidence>
<reference evidence="4 5" key="1">
    <citation type="submission" date="2020-10" db="EMBL/GenBank/DDBJ databases">
        <title>Connecting structure to function with the recovery of over 1000 high-quality activated sludge metagenome-assembled genomes encoding full-length rRNA genes using long-read sequencing.</title>
        <authorList>
            <person name="Singleton C.M."/>
            <person name="Petriglieri F."/>
            <person name="Kristensen J.M."/>
            <person name="Kirkegaard R.H."/>
            <person name="Michaelsen T.Y."/>
            <person name="Andersen M.H."/>
            <person name="Karst S.M."/>
            <person name="Dueholm M.S."/>
            <person name="Nielsen P.H."/>
            <person name="Albertsen M."/>
        </authorList>
    </citation>
    <scope>NUCLEOTIDE SEQUENCE [LARGE SCALE GENOMIC DNA]</scope>
    <source>
        <strain evidence="4">Ribe_18-Q3-R11-54_MAXAC.273</strain>
    </source>
</reference>
<dbReference type="PANTHER" id="PTHR21666">
    <property type="entry name" value="PEPTIDASE-RELATED"/>
    <property type="match status" value="1"/>
</dbReference>
<accession>A0A9D7SV77</accession>
<dbReference type="Gene3D" id="2.70.70.10">
    <property type="entry name" value="Glucose Permease (Domain IIA)"/>
    <property type="match status" value="1"/>
</dbReference>
<organism evidence="4 5">
    <name type="scientific">Candidatus Opimibacter skivensis</name>
    <dbReference type="NCBI Taxonomy" id="2982028"/>
    <lineage>
        <taxon>Bacteria</taxon>
        <taxon>Pseudomonadati</taxon>
        <taxon>Bacteroidota</taxon>
        <taxon>Saprospiria</taxon>
        <taxon>Saprospirales</taxon>
        <taxon>Saprospiraceae</taxon>
        <taxon>Candidatus Opimibacter</taxon>
    </lineage>
</organism>
<dbReference type="GO" id="GO:0004222">
    <property type="term" value="F:metalloendopeptidase activity"/>
    <property type="evidence" value="ECO:0007669"/>
    <property type="project" value="TreeGrafter"/>
</dbReference>
<dbReference type="CDD" id="cd12797">
    <property type="entry name" value="M23_peptidase"/>
    <property type="match status" value="1"/>
</dbReference>
<protein>
    <submittedName>
        <fullName evidence="4">Peptidoglycan DD-metalloendopeptidase family protein</fullName>
    </submittedName>
</protein>
<proteinExistence type="predicted"/>
<dbReference type="InterPro" id="IPR016047">
    <property type="entry name" value="M23ase_b-sheet_dom"/>
</dbReference>
<dbReference type="EMBL" id="JADKGY010000006">
    <property type="protein sequence ID" value="MBK9982310.1"/>
    <property type="molecule type" value="Genomic_DNA"/>
</dbReference>
<dbReference type="Gene3D" id="6.10.250.3150">
    <property type="match status" value="1"/>
</dbReference>
<evidence type="ECO:0000313" key="4">
    <source>
        <dbReference type="EMBL" id="MBK9982310.1"/>
    </source>
</evidence>
<dbReference type="SUPFAM" id="SSF51261">
    <property type="entry name" value="Duplicated hybrid motif"/>
    <property type="match status" value="1"/>
</dbReference>
<feature type="coiled-coil region" evidence="2">
    <location>
        <begin position="22"/>
        <end position="119"/>
    </location>
</feature>
<comment type="caution">
    <text evidence="4">The sequence shown here is derived from an EMBL/GenBank/DDBJ whole genome shotgun (WGS) entry which is preliminary data.</text>
</comment>
<feature type="domain" description="M23ase beta-sheet core" evidence="3">
    <location>
        <begin position="301"/>
        <end position="389"/>
    </location>
</feature>
<sequence>MIKYNVSLRVWATSAFLFLAFMSFGQKNRDDLESQRKALESQIKSTTEVLEKTQKSKTKSLKQLKALSVQISQRQELLASINKELDRLKKEAALHEQSKNQASKSISQFEERLNNALRMSYVRKQLQPDWIYLLSAQSISQALTRWVYLRQYKIFIGQQLKELAHKKAMHQELITIIEENKKEKTQLFNEEEQQRRNVQAEQKSQEALLSELGKEEKKLRSKLADTQAKKKKLDDEIARLISEEGKKMTTSGLAKAPETKVLNDKFASNKGKLPWPVGKGMISGRFGNHPHPVLKGIMVQNNGIDIEAESGAAVKSLFGGTVASVTRIPGYDYMVMVRHGLYFTVYSKIVNVSVKKGDEVTTGQLLGYLDKDDPELHLEIWQDKNKLDPESWIARK</sequence>
<name>A0A9D7SV77_9BACT</name>
<evidence type="ECO:0000313" key="5">
    <source>
        <dbReference type="Proteomes" id="UP000808337"/>
    </source>
</evidence>
<evidence type="ECO:0000259" key="3">
    <source>
        <dbReference type="Pfam" id="PF01551"/>
    </source>
</evidence>
<gene>
    <name evidence="4" type="ORF">IPP15_07780</name>
</gene>
<dbReference type="AlphaFoldDB" id="A0A9D7SV77"/>
<dbReference type="Pfam" id="PF01551">
    <property type="entry name" value="Peptidase_M23"/>
    <property type="match status" value="1"/>
</dbReference>
<dbReference type="Proteomes" id="UP000808337">
    <property type="component" value="Unassembled WGS sequence"/>
</dbReference>
<dbReference type="PANTHER" id="PTHR21666:SF289">
    <property type="entry name" value="L-ALA--D-GLU ENDOPEPTIDASE"/>
    <property type="match status" value="1"/>
</dbReference>
<keyword evidence="2" id="KW-0175">Coiled coil</keyword>